<dbReference type="Pfam" id="PF00476">
    <property type="entry name" value="DNA_pol_A"/>
    <property type="match status" value="1"/>
</dbReference>
<dbReference type="Gene3D" id="1.10.150.20">
    <property type="entry name" value="5' to 3' exonuclease, C-terminal subdomain"/>
    <property type="match status" value="2"/>
</dbReference>
<evidence type="ECO:0000256" key="13">
    <source>
        <dbReference type="ARBA" id="ARBA00023125"/>
    </source>
</evidence>
<dbReference type="Proteomes" id="UP000006589">
    <property type="component" value="Chromosome"/>
</dbReference>
<dbReference type="CDD" id="cd06139">
    <property type="entry name" value="DNA_polA_I_Ecoli_like_exo"/>
    <property type="match status" value="1"/>
</dbReference>
<feature type="compositionally biased region" description="Basic and acidic residues" evidence="18">
    <location>
        <begin position="1"/>
        <end position="18"/>
    </location>
</feature>
<dbReference type="CDD" id="cd09898">
    <property type="entry name" value="H3TH_53EXO"/>
    <property type="match status" value="1"/>
</dbReference>
<comment type="subunit">
    <text evidence="2">Single-chain monomer with multiple functions.</text>
</comment>
<feature type="region of interest" description="Disordered" evidence="18">
    <location>
        <begin position="337"/>
        <end position="414"/>
    </location>
</feature>
<dbReference type="Pfam" id="PF02739">
    <property type="entry name" value="5_3_exonuc_N"/>
    <property type="match status" value="1"/>
</dbReference>
<dbReference type="NCBIfam" id="NF004397">
    <property type="entry name" value="PRK05755.1"/>
    <property type="match status" value="1"/>
</dbReference>
<protein>
    <recommendedName>
        <fullName evidence="4 16">DNA polymerase I</fullName>
        <ecNumber evidence="3 16">2.7.7.7</ecNumber>
    </recommendedName>
</protein>
<evidence type="ECO:0000259" key="21">
    <source>
        <dbReference type="SMART" id="SM00479"/>
    </source>
</evidence>
<dbReference type="eggNOG" id="COG0749">
    <property type="taxonomic scope" value="Bacteria"/>
</dbReference>
<dbReference type="InterPro" id="IPR020046">
    <property type="entry name" value="5-3_exonucl_a-hlix_arch_N"/>
</dbReference>
<keyword evidence="8" id="KW-0540">Nuclease</keyword>
<feature type="region of interest" description="Disordered" evidence="18">
    <location>
        <begin position="1"/>
        <end position="27"/>
    </location>
</feature>
<dbReference type="InterPro" id="IPR036279">
    <property type="entry name" value="5-3_exonuclease_C_sf"/>
</dbReference>
<dbReference type="InterPro" id="IPR002421">
    <property type="entry name" value="5-3_exonuclease"/>
</dbReference>
<dbReference type="SUPFAM" id="SSF47807">
    <property type="entry name" value="5' to 3' exonuclease, C-terminal subdomain"/>
    <property type="match status" value="1"/>
</dbReference>
<dbReference type="InterPro" id="IPR036397">
    <property type="entry name" value="RNaseH_sf"/>
</dbReference>
<accession>B1LUS7</accession>
<evidence type="ECO:0000259" key="20">
    <source>
        <dbReference type="SMART" id="SM00475"/>
    </source>
</evidence>
<dbReference type="InterPro" id="IPR029060">
    <property type="entry name" value="PIN-like_dom_sf"/>
</dbReference>
<dbReference type="SUPFAM" id="SSF56672">
    <property type="entry name" value="DNA/RNA polymerases"/>
    <property type="match status" value="1"/>
</dbReference>
<dbReference type="Pfam" id="PF01612">
    <property type="entry name" value="DNA_pol_A_exo1"/>
    <property type="match status" value="1"/>
</dbReference>
<dbReference type="InterPro" id="IPR002562">
    <property type="entry name" value="3'-5'_exonuclease_dom"/>
</dbReference>
<evidence type="ECO:0000256" key="8">
    <source>
        <dbReference type="ARBA" id="ARBA00022722"/>
    </source>
</evidence>
<dbReference type="FunFam" id="1.10.150.20:FF:000003">
    <property type="entry name" value="DNA polymerase I"/>
    <property type="match status" value="1"/>
</dbReference>
<dbReference type="GO" id="GO:0003887">
    <property type="term" value="F:DNA-directed DNA polymerase activity"/>
    <property type="evidence" value="ECO:0007669"/>
    <property type="project" value="UniProtKB-UniRule"/>
</dbReference>
<dbReference type="HOGENOM" id="CLU_004675_0_0_5"/>
<dbReference type="NCBIfam" id="TIGR00593">
    <property type="entry name" value="pola"/>
    <property type="match status" value="1"/>
</dbReference>
<sequence>MTDSKPDSKPDAKPDSSPETKPVGPGDQVILVDGSSFIFRAYFQSINQDQKYNSRPSDGLPTGAVRLFCTKIAQFLQDGAAGTMPTHLGIVFDKSEGSFRKEMFPDYKGHRPDAPDDLKRQMPLMRDAVRAFGLHAVELERYEADDLIATYTRQAEARGAGVIIVSSDKDLMQLVGPQVRFYDFESGAKGKPGYRPERNLDVEAIVAKWEGLQPNQIGDALALIGDTSDNVPGVPGIGLKTAAALIKEFGSLEALLERAGEIKQPKRRETLLANVDQAKLSRRLVALMEDVPVPVPLDDLGVPQPNPEKLVGFLKAMEFNTLTRRIAQMLHVDPEAVKPDPRLLPGARPHGYGNAAGGSDAVPFFGDSVPPDPETAAAGAERPPGAAPPEGGEIDPFADLDLPDAPAKPRAPVEATPGNVVAARAAESVAPFDTAAYETVSSLEQLDAWIAEAEEAGVIAVDTETDSLDAHRAGLVGVSLAVATGRACYIPLAHVQAAKVQADATDLFGEGAAPSDVVEPVPGQIPLKEAVARLKPLLENPGVLKVGQNLKYDWVVLARYGIEVAPFDDTMLISYVLDAGKGGHGMDELARRHLGHQPITFSDVAGTGRNKVTFDRVAIDKATAYAAEDADVTLRLWRMMKPRLVAEHRVAVYETLERPLLPVIARMEQRGIRVDREMLSRLSGDFSQILVRLEEEIQEDAGEKFSVGSPKQIGDILFGKMGLPGAKKTPSGQWATPATLLEELAQAGHELPKKILEWRQLSKLKSTYTDALQAHADRETARVHTSFSLAATTTGRLSSSEPNLQNIPIRTEEGRRIRRAFVAAPGNRLISADYSQIELRLLAHMADIPELRKAFEDGIDIHAATASAMFGVPLKEMTPDLRRRAKTINFGIIYGISAFGLADRLGIGREEASAFIKQYFEQFPGIRDYIETTKKSCRDKGYVTTLFGRVCHYPQIRSNNPSERASVERQAINAPIQGSAADIIRRAMTRMEAALAAKKLNARMLLQVHDELVFEVAEDEVERTIPIIRGVMEEAPAPALTLKVPLVVEANAAGNWQEAH</sequence>
<dbReference type="Gene3D" id="3.30.420.10">
    <property type="entry name" value="Ribonuclease H-like superfamily/Ribonuclease H"/>
    <property type="match status" value="1"/>
</dbReference>
<dbReference type="InterPro" id="IPR008918">
    <property type="entry name" value="HhH2"/>
</dbReference>
<proteinExistence type="inferred from homology"/>
<dbReference type="PROSITE" id="PS00447">
    <property type="entry name" value="DNA_POLYMERASE_A"/>
    <property type="match status" value="1"/>
</dbReference>
<dbReference type="GO" id="GO:0008409">
    <property type="term" value="F:5'-3' exonuclease activity"/>
    <property type="evidence" value="ECO:0007669"/>
    <property type="project" value="UniProtKB-UniRule"/>
</dbReference>
<evidence type="ECO:0000256" key="2">
    <source>
        <dbReference type="ARBA" id="ARBA00011541"/>
    </source>
</evidence>
<dbReference type="EMBL" id="CP001001">
    <property type="protein sequence ID" value="ACB25513.1"/>
    <property type="molecule type" value="Genomic_DNA"/>
</dbReference>
<dbReference type="InterPro" id="IPR018320">
    <property type="entry name" value="DNA_polymerase_1"/>
</dbReference>
<dbReference type="PATRIC" id="fig|426355.14.peg.3617"/>
<dbReference type="Gene3D" id="3.40.50.1010">
    <property type="entry name" value="5'-nuclease"/>
    <property type="match status" value="1"/>
</dbReference>
<dbReference type="SUPFAM" id="SSF53098">
    <property type="entry name" value="Ribonuclease H-like"/>
    <property type="match status" value="1"/>
</dbReference>
<dbReference type="CDD" id="cd08637">
    <property type="entry name" value="DNA_pol_A_pol_I_C"/>
    <property type="match status" value="1"/>
</dbReference>
<keyword evidence="14 17" id="KW-0234">DNA repair</keyword>
<evidence type="ECO:0000256" key="4">
    <source>
        <dbReference type="ARBA" id="ARBA00020311"/>
    </source>
</evidence>
<dbReference type="InterPro" id="IPR001098">
    <property type="entry name" value="DNA-dir_DNA_pol_A_palm_dom"/>
</dbReference>
<dbReference type="PANTHER" id="PTHR10133:SF27">
    <property type="entry name" value="DNA POLYMERASE NU"/>
    <property type="match status" value="1"/>
</dbReference>
<dbReference type="SMART" id="SM00474">
    <property type="entry name" value="35EXOc"/>
    <property type="match status" value="1"/>
</dbReference>
<evidence type="ECO:0000256" key="14">
    <source>
        <dbReference type="ARBA" id="ARBA00023204"/>
    </source>
</evidence>
<evidence type="ECO:0000256" key="6">
    <source>
        <dbReference type="ARBA" id="ARBA00022695"/>
    </source>
</evidence>
<dbReference type="InterPro" id="IPR020045">
    <property type="entry name" value="DNA_polI_H3TH"/>
</dbReference>
<dbReference type="SUPFAM" id="SSF88723">
    <property type="entry name" value="PIN domain-like"/>
    <property type="match status" value="1"/>
</dbReference>
<feature type="compositionally biased region" description="Low complexity" evidence="18">
    <location>
        <begin position="374"/>
        <end position="391"/>
    </location>
</feature>
<dbReference type="InterPro" id="IPR012337">
    <property type="entry name" value="RNaseH-like_sf"/>
</dbReference>
<comment type="catalytic activity">
    <reaction evidence="15 17">
        <text>DNA(n) + a 2'-deoxyribonucleoside 5'-triphosphate = DNA(n+1) + diphosphate</text>
        <dbReference type="Rhea" id="RHEA:22508"/>
        <dbReference type="Rhea" id="RHEA-COMP:17339"/>
        <dbReference type="Rhea" id="RHEA-COMP:17340"/>
        <dbReference type="ChEBI" id="CHEBI:33019"/>
        <dbReference type="ChEBI" id="CHEBI:61560"/>
        <dbReference type="ChEBI" id="CHEBI:173112"/>
        <dbReference type="EC" id="2.7.7.7"/>
    </reaction>
</comment>
<keyword evidence="7 17" id="KW-0235">DNA replication</keyword>
<feature type="domain" description="5'-3' exonuclease" evidence="20">
    <location>
        <begin position="27"/>
        <end position="303"/>
    </location>
</feature>
<dbReference type="GO" id="GO:0006302">
    <property type="term" value="P:double-strand break repair"/>
    <property type="evidence" value="ECO:0007669"/>
    <property type="project" value="TreeGrafter"/>
</dbReference>
<keyword evidence="10 17" id="KW-0378">Hydrolase</keyword>
<dbReference type="RefSeq" id="WP_012320474.1">
    <property type="nucleotide sequence ID" value="NC_010505.1"/>
</dbReference>
<dbReference type="STRING" id="426355.Mrad2831_3536"/>
<gene>
    <name evidence="17" type="primary">polA</name>
    <name evidence="23" type="ordered locus">Mrad2831_3536</name>
</gene>
<feature type="compositionally biased region" description="Acidic residues" evidence="18">
    <location>
        <begin position="392"/>
        <end position="402"/>
    </location>
</feature>
<keyword evidence="5 17" id="KW-0808">Transferase</keyword>
<evidence type="ECO:0000256" key="15">
    <source>
        <dbReference type="ARBA" id="ARBA00049244"/>
    </source>
</evidence>
<evidence type="ECO:0000256" key="7">
    <source>
        <dbReference type="ARBA" id="ARBA00022705"/>
    </source>
</evidence>
<evidence type="ECO:0000256" key="11">
    <source>
        <dbReference type="ARBA" id="ARBA00022839"/>
    </source>
</evidence>
<keyword evidence="9 17" id="KW-0227">DNA damage</keyword>
<evidence type="ECO:0000313" key="24">
    <source>
        <dbReference type="Proteomes" id="UP000006589"/>
    </source>
</evidence>
<feature type="domain" description="3'-5' exonuclease" evidence="19">
    <location>
        <begin position="437"/>
        <end position="645"/>
    </location>
</feature>
<dbReference type="Gene3D" id="1.20.1060.10">
    <property type="entry name" value="Taq DNA Polymerase, Chain T, domain 4"/>
    <property type="match status" value="1"/>
</dbReference>
<dbReference type="AlphaFoldDB" id="B1LUS7"/>
<evidence type="ECO:0000256" key="17">
    <source>
        <dbReference type="RuleBase" id="RU004460"/>
    </source>
</evidence>
<evidence type="ECO:0000256" key="12">
    <source>
        <dbReference type="ARBA" id="ARBA00022932"/>
    </source>
</evidence>
<evidence type="ECO:0000256" key="1">
    <source>
        <dbReference type="ARBA" id="ARBA00007705"/>
    </source>
</evidence>
<reference evidence="23 24" key="1">
    <citation type="submission" date="2008-03" db="EMBL/GenBank/DDBJ databases">
        <title>Complete sequence of chromosome of Methylobacterium radiotolerans JCM 2831.</title>
        <authorList>
            <consortium name="US DOE Joint Genome Institute"/>
            <person name="Copeland A."/>
            <person name="Lucas S."/>
            <person name="Lapidus A."/>
            <person name="Glavina del Rio T."/>
            <person name="Dalin E."/>
            <person name="Tice H."/>
            <person name="Bruce D."/>
            <person name="Goodwin L."/>
            <person name="Pitluck S."/>
            <person name="Kiss H."/>
            <person name="Brettin T."/>
            <person name="Detter J.C."/>
            <person name="Han C."/>
            <person name="Kuske C.R."/>
            <person name="Schmutz J."/>
            <person name="Larimer F."/>
            <person name="Land M."/>
            <person name="Hauser L."/>
            <person name="Kyrpides N."/>
            <person name="Mikhailova N."/>
            <person name="Marx C.J."/>
            <person name="Richardson P."/>
        </authorList>
    </citation>
    <scope>NUCLEOTIDE SEQUENCE [LARGE SCALE GENOMIC DNA]</scope>
    <source>
        <strain evidence="24">ATCC 27329 / DSM 1819 / JCM 2831 / NBRC 15690 / NCIMB 10815 / 0-1</strain>
    </source>
</reference>
<dbReference type="KEGG" id="mrd:Mrad2831_3536"/>
<evidence type="ECO:0000256" key="3">
    <source>
        <dbReference type="ARBA" id="ARBA00012417"/>
    </source>
</evidence>
<evidence type="ECO:0000259" key="22">
    <source>
        <dbReference type="SMART" id="SM00482"/>
    </source>
</evidence>
<dbReference type="FunFam" id="3.30.420.10:FF:000026">
    <property type="entry name" value="DNA polymerase I"/>
    <property type="match status" value="1"/>
</dbReference>
<keyword evidence="12 17" id="KW-0239">DNA-directed DNA polymerase</keyword>
<keyword evidence="13 17" id="KW-0238">DNA-binding</keyword>
<name>B1LUS7_METRJ</name>
<dbReference type="GO" id="GO:0003677">
    <property type="term" value="F:DNA binding"/>
    <property type="evidence" value="ECO:0007669"/>
    <property type="project" value="UniProtKB-UniRule"/>
</dbReference>
<dbReference type="GeneID" id="6139589"/>
<comment type="similarity">
    <text evidence="1 17">Belongs to the DNA polymerase type-A family.</text>
</comment>
<dbReference type="EC" id="2.7.7.7" evidence="3 16"/>
<dbReference type="FunFam" id="1.20.1060.10:FF:000001">
    <property type="entry name" value="DNA polymerase I"/>
    <property type="match status" value="1"/>
</dbReference>
<dbReference type="PRINTS" id="PR00868">
    <property type="entry name" value="DNAPOLI"/>
</dbReference>
<dbReference type="InterPro" id="IPR002298">
    <property type="entry name" value="DNA_polymerase_A"/>
</dbReference>
<keyword evidence="6 17" id="KW-0548">Nucleotidyltransferase</keyword>
<dbReference type="GO" id="GO:0006261">
    <property type="term" value="P:DNA-templated DNA replication"/>
    <property type="evidence" value="ECO:0007669"/>
    <property type="project" value="UniProtKB-UniRule"/>
</dbReference>
<dbReference type="FunFam" id="1.10.150.20:FF:000002">
    <property type="entry name" value="DNA polymerase I"/>
    <property type="match status" value="1"/>
</dbReference>
<dbReference type="InterPro" id="IPR019760">
    <property type="entry name" value="DNA-dir_DNA_pol_A_CS"/>
</dbReference>
<evidence type="ECO:0000313" key="23">
    <source>
        <dbReference type="EMBL" id="ACB25513.1"/>
    </source>
</evidence>
<evidence type="ECO:0000256" key="5">
    <source>
        <dbReference type="ARBA" id="ARBA00022679"/>
    </source>
</evidence>
<dbReference type="PANTHER" id="PTHR10133">
    <property type="entry name" value="DNA POLYMERASE I"/>
    <property type="match status" value="1"/>
</dbReference>
<feature type="compositionally biased region" description="Low complexity" evidence="18">
    <location>
        <begin position="403"/>
        <end position="412"/>
    </location>
</feature>
<dbReference type="Pfam" id="PF01367">
    <property type="entry name" value="5_3_exonuc"/>
    <property type="match status" value="1"/>
</dbReference>
<keyword evidence="11 17" id="KW-0269">Exonuclease</keyword>
<feature type="domain" description="Exonuclease" evidence="21">
    <location>
        <begin position="457"/>
        <end position="646"/>
    </location>
</feature>
<evidence type="ECO:0000259" key="19">
    <source>
        <dbReference type="SMART" id="SM00474"/>
    </source>
</evidence>
<dbReference type="SMART" id="SM00475">
    <property type="entry name" value="53EXOc"/>
    <property type="match status" value="1"/>
</dbReference>
<dbReference type="SMART" id="SM00279">
    <property type="entry name" value="HhH2"/>
    <property type="match status" value="1"/>
</dbReference>
<dbReference type="Gene3D" id="3.30.70.370">
    <property type="match status" value="1"/>
</dbReference>
<dbReference type="CDD" id="cd09859">
    <property type="entry name" value="PIN_53EXO"/>
    <property type="match status" value="1"/>
</dbReference>
<evidence type="ECO:0000256" key="9">
    <source>
        <dbReference type="ARBA" id="ARBA00022763"/>
    </source>
</evidence>
<organism evidence="23 24">
    <name type="scientific">Methylobacterium radiotolerans (strain ATCC 27329 / DSM 1819 / JCM 2831 / NBRC 15690 / NCIMB 10815 / 0-1)</name>
    <dbReference type="NCBI Taxonomy" id="426355"/>
    <lineage>
        <taxon>Bacteria</taxon>
        <taxon>Pseudomonadati</taxon>
        <taxon>Pseudomonadota</taxon>
        <taxon>Alphaproteobacteria</taxon>
        <taxon>Hyphomicrobiales</taxon>
        <taxon>Methylobacteriaceae</taxon>
        <taxon>Methylobacterium</taxon>
    </lineage>
</organism>
<feature type="domain" description="DNA-directed DNA polymerase family A palm" evidence="22">
    <location>
        <begin position="814"/>
        <end position="1020"/>
    </location>
</feature>
<comment type="function">
    <text evidence="17">In addition to polymerase activity, this DNA polymerase exhibits 3'-5' and 5'-3' exonuclease activity.</text>
</comment>
<dbReference type="InterPro" id="IPR043502">
    <property type="entry name" value="DNA/RNA_pol_sf"/>
</dbReference>
<dbReference type="InterPro" id="IPR013520">
    <property type="entry name" value="Ribonucl_H"/>
</dbReference>
<evidence type="ECO:0000256" key="16">
    <source>
        <dbReference type="NCBIfam" id="TIGR00593"/>
    </source>
</evidence>
<dbReference type="SMART" id="SM00482">
    <property type="entry name" value="POLAc"/>
    <property type="match status" value="1"/>
</dbReference>
<evidence type="ECO:0000256" key="10">
    <source>
        <dbReference type="ARBA" id="ARBA00022801"/>
    </source>
</evidence>
<evidence type="ECO:0000256" key="18">
    <source>
        <dbReference type="SAM" id="MobiDB-lite"/>
    </source>
</evidence>
<dbReference type="SMART" id="SM00479">
    <property type="entry name" value="EXOIII"/>
    <property type="match status" value="1"/>
</dbReference>
<dbReference type="eggNOG" id="COG0258">
    <property type="taxonomic scope" value="Bacteria"/>
</dbReference>
<dbReference type="GO" id="GO:0008408">
    <property type="term" value="F:3'-5' exonuclease activity"/>
    <property type="evidence" value="ECO:0007669"/>
    <property type="project" value="UniProtKB-UniRule"/>
</dbReference>